<evidence type="ECO:0000313" key="1">
    <source>
        <dbReference type="EMBL" id="KEY17904.1"/>
    </source>
</evidence>
<reference evidence="1 3" key="1">
    <citation type="submission" date="2014-07" db="EMBL/GenBank/DDBJ databases">
        <authorList>
            <person name="Pisani N.G."/>
            <person name="Newman J.D."/>
        </authorList>
    </citation>
    <scope>NUCLEOTIDE SEQUENCE [LARGE SCALE GENOMIC DNA]</scope>
    <source>
        <strain evidence="1 3">LMG 24720</strain>
    </source>
</reference>
<dbReference type="STRING" id="266748.HY04_05025"/>
<dbReference type="PROSITE" id="PS51257">
    <property type="entry name" value="PROKAR_LIPOPROTEIN"/>
    <property type="match status" value="1"/>
</dbReference>
<sequence>MRKILPYLYLLVIISCTSTKIIIPKNSVNDYTGDLYFSSYDSNKYPRDTINRGPNDSLSTFTNKWYSQHLNSLNEPIIFDKKDKNLQIIRFTNLGTWDHPYTYRVEKFADKINVTYRQTDGLGGYQTGKLIKNYTKKVNNKKWNHLISKLDEVDFWNIQTQDPNRINDGAEWILEVLIDGKYHLVTRNSPDVYNGKKYAELCELITKM</sequence>
<dbReference type="EMBL" id="LR134441">
    <property type="protein sequence ID" value="VEI00257.1"/>
    <property type="molecule type" value="Genomic_DNA"/>
</dbReference>
<dbReference type="KEGG" id="cant:NCTC13489_02025"/>
<dbReference type="Proteomes" id="UP000028349">
    <property type="component" value="Unassembled WGS sequence"/>
</dbReference>
<dbReference type="Proteomes" id="UP000270036">
    <property type="component" value="Chromosome"/>
</dbReference>
<dbReference type="EMBL" id="JPEP01000002">
    <property type="protein sequence ID" value="KEY17904.1"/>
    <property type="molecule type" value="Genomic_DNA"/>
</dbReference>
<organism evidence="2 4">
    <name type="scientific">Kaistella antarctica</name>
    <dbReference type="NCBI Taxonomy" id="266748"/>
    <lineage>
        <taxon>Bacteria</taxon>
        <taxon>Pseudomonadati</taxon>
        <taxon>Bacteroidota</taxon>
        <taxon>Flavobacteriia</taxon>
        <taxon>Flavobacteriales</taxon>
        <taxon>Weeksellaceae</taxon>
        <taxon>Chryseobacterium group</taxon>
        <taxon>Kaistella</taxon>
    </lineage>
</organism>
<reference evidence="2 4" key="2">
    <citation type="submission" date="2018-12" db="EMBL/GenBank/DDBJ databases">
        <authorList>
            <consortium name="Pathogen Informatics"/>
        </authorList>
    </citation>
    <scope>NUCLEOTIDE SEQUENCE [LARGE SCALE GENOMIC DNA]</scope>
    <source>
        <strain evidence="2 4">NCTC13489</strain>
    </source>
</reference>
<keyword evidence="3" id="KW-1185">Reference proteome</keyword>
<dbReference type="AlphaFoldDB" id="A0A448NSP4"/>
<evidence type="ECO:0008006" key="5">
    <source>
        <dbReference type="Google" id="ProtNLM"/>
    </source>
</evidence>
<protein>
    <recommendedName>
        <fullName evidence="5">Lipoprotein</fullName>
    </recommendedName>
</protein>
<evidence type="ECO:0000313" key="2">
    <source>
        <dbReference type="EMBL" id="VEI00257.1"/>
    </source>
</evidence>
<name>A0A448NSP4_9FLAO</name>
<evidence type="ECO:0000313" key="4">
    <source>
        <dbReference type="Proteomes" id="UP000270036"/>
    </source>
</evidence>
<accession>A0A448NSP4</accession>
<evidence type="ECO:0000313" key="3">
    <source>
        <dbReference type="Proteomes" id="UP000028349"/>
    </source>
</evidence>
<gene>
    <name evidence="1" type="ORF">HY04_05025</name>
    <name evidence="2" type="ORF">NCTC13489_02025</name>
</gene>
<proteinExistence type="predicted"/>